<proteinExistence type="inferred from homology"/>
<keyword evidence="16" id="KW-1185">Reference proteome</keyword>
<evidence type="ECO:0000256" key="12">
    <source>
        <dbReference type="SAM" id="SignalP"/>
    </source>
</evidence>
<dbReference type="Gene3D" id="2.40.170.20">
    <property type="entry name" value="TonB-dependent receptor, beta-barrel domain"/>
    <property type="match status" value="1"/>
</dbReference>
<evidence type="ECO:0000313" key="16">
    <source>
        <dbReference type="Proteomes" id="UP000175989"/>
    </source>
</evidence>
<dbReference type="OrthoDB" id="8727862at2"/>
<evidence type="ECO:0000256" key="6">
    <source>
        <dbReference type="ARBA" id="ARBA00023077"/>
    </source>
</evidence>
<dbReference type="InterPro" id="IPR039426">
    <property type="entry name" value="TonB-dep_rcpt-like"/>
</dbReference>
<dbReference type="Proteomes" id="UP000175989">
    <property type="component" value="Unassembled WGS sequence"/>
</dbReference>
<comment type="similarity">
    <text evidence="2 10 11">Belongs to the TonB-dependent receptor family.</text>
</comment>
<dbReference type="SUPFAM" id="SSF56935">
    <property type="entry name" value="Porins"/>
    <property type="match status" value="1"/>
</dbReference>
<dbReference type="GO" id="GO:0009279">
    <property type="term" value="C:cell outer membrane"/>
    <property type="evidence" value="ECO:0007669"/>
    <property type="project" value="UniProtKB-SubCell"/>
</dbReference>
<evidence type="ECO:0000313" key="15">
    <source>
        <dbReference type="EMBL" id="OEZ95679.1"/>
    </source>
</evidence>
<keyword evidence="7 10" id="KW-0472">Membrane</keyword>
<evidence type="ECO:0000256" key="2">
    <source>
        <dbReference type="ARBA" id="ARBA00009810"/>
    </source>
</evidence>
<evidence type="ECO:0000256" key="8">
    <source>
        <dbReference type="ARBA" id="ARBA00023170"/>
    </source>
</evidence>
<feature type="domain" description="TonB-dependent receptor-like beta-barrel" evidence="13">
    <location>
        <begin position="429"/>
        <end position="878"/>
    </location>
</feature>
<keyword evidence="3 10" id="KW-0813">Transport</keyword>
<evidence type="ECO:0000256" key="4">
    <source>
        <dbReference type="ARBA" id="ARBA00022452"/>
    </source>
</evidence>
<evidence type="ECO:0000256" key="10">
    <source>
        <dbReference type="PROSITE-ProRule" id="PRU01360"/>
    </source>
</evidence>
<dbReference type="NCBIfam" id="TIGR01782">
    <property type="entry name" value="TonB-Xanth-Caul"/>
    <property type="match status" value="1"/>
</dbReference>
<dbReference type="AlphaFoldDB" id="A0A1E7WD52"/>
<keyword evidence="8 15" id="KW-0675">Receptor</keyword>
<evidence type="ECO:0000256" key="3">
    <source>
        <dbReference type="ARBA" id="ARBA00022448"/>
    </source>
</evidence>
<dbReference type="Pfam" id="PF07715">
    <property type="entry name" value="Plug"/>
    <property type="match status" value="1"/>
</dbReference>
<evidence type="ECO:0000256" key="7">
    <source>
        <dbReference type="ARBA" id="ARBA00023136"/>
    </source>
</evidence>
<gene>
    <name evidence="15" type="primary">cirA_22</name>
    <name evidence="15" type="ORF">DUPY_42310</name>
</gene>
<evidence type="ECO:0000256" key="5">
    <source>
        <dbReference type="ARBA" id="ARBA00022692"/>
    </source>
</evidence>
<protein>
    <submittedName>
        <fullName evidence="15">Colicin I receptor</fullName>
    </submittedName>
</protein>
<comment type="subcellular location">
    <subcellularLocation>
        <location evidence="1 10">Cell outer membrane</location>
        <topology evidence="1 10">Multi-pass membrane protein</topology>
    </subcellularLocation>
</comment>
<keyword evidence="12" id="KW-0732">Signal</keyword>
<sequence length="914" mass="99600">MRIKNSLTSLPLLPLAAAVLMTLPARAQQPEPEPEPGTEVQKVVVSGLRAAEHATVQTKKATRQIVDAVSQDDIGQLPDFNIVEAARRIPGLSVVGGGDATKNRDIYQRATIRGLDSRYNLVTVDGVPIASADQTYRGARLEMLPAGLVSQIQAIKTVTAEYDPHALGGQVNLVSRSAFARDQDRFFVANAFAGRNSSAGKFLSDKKNSGRADATGAAIFGDRRQFGIVVSGELQRLPSSAFSELPGDTAGAGWTYYTASGARTPFGNLSATGQQAPVRNQDYAFDNLRERPSLNTKLEYRFGARSHVSAFAGHYADKDTETRYETLTSPGAPVGPTATGGRFALGDVQQGFTYQPVKRRTNLFTVDGLFEAGADADIGVTASSSKATYREYRQMIKYTTNPRAGTTTAQYLPALAYSYTLAGGAPRLAFDNPQTATNPASYKGLYWRDINRDLDNNVDFVRADYKHNFKPGDRGFGFNLGVNLTKTRQAWDVRYQELVPRDAAAQQAIGSLANVLIPSSFPTYETPQAGYLLPDRQRAAQLTNTYASSFIATNQLANNFGDDYRDTEKVKAAYAQGIYQSERWMLLAGAREDRTDVKVDGYQAPTAAGSTAYTPSSRNGDYRFLLPSVLVTYQLSADMRLKGGVSKTIGRPDFAQYAARRTFAVGTDGSLTVNQGNPALAPREAWNYDVAYEWYLPRGGVVSAAAFYKDIRNEIFTTSAVGPATDYQGRTYSQVTIAQPLNSAKAGLRGIELQYVADRFMFLPRELRGLGFSTNITWLKGFFNQPMSGASIANGGPATRRSSGLIHQPDFIANATLSYAAGPLDVRLSYNRIGKALESVDQDTSERDLVAMARNQVDVQASYQFSRSLRAVVQGQNLTRAPFVVRQGANRELLNNYFPVGRTVFVGLTYEADL</sequence>
<reference evidence="16" key="1">
    <citation type="journal article" date="2016" name="Front. Microbiol.">
        <title>Molecular Keys to the Janthinobacterium and Duganella spp. Interaction with the Plant Pathogen Fusarium graminearum.</title>
        <authorList>
            <person name="Haack F.S."/>
            <person name="Poehlein A."/>
            <person name="Kroger C."/>
            <person name="Voigt C.A."/>
            <person name="Piepenbring M."/>
            <person name="Bode H.B."/>
            <person name="Daniel R."/>
            <person name="Schafer W."/>
            <person name="Streit W.R."/>
        </authorList>
    </citation>
    <scope>NUCLEOTIDE SEQUENCE [LARGE SCALE GENOMIC DNA]</scope>
    <source>
        <strain evidence="16">T54</strain>
    </source>
</reference>
<feature type="domain" description="TonB-dependent receptor plug" evidence="14">
    <location>
        <begin position="59"/>
        <end position="169"/>
    </location>
</feature>
<keyword evidence="6 11" id="KW-0798">TonB box</keyword>
<feature type="chain" id="PRO_5009206797" evidence="12">
    <location>
        <begin position="28"/>
        <end position="914"/>
    </location>
</feature>
<evidence type="ECO:0000259" key="13">
    <source>
        <dbReference type="Pfam" id="PF00593"/>
    </source>
</evidence>
<keyword evidence="4 10" id="KW-1134">Transmembrane beta strand</keyword>
<dbReference type="PATRIC" id="fig|762836.4.peg.4358"/>
<dbReference type="InterPro" id="IPR036942">
    <property type="entry name" value="Beta-barrel_TonB_sf"/>
</dbReference>
<dbReference type="PANTHER" id="PTHR40980">
    <property type="entry name" value="PLUG DOMAIN-CONTAINING PROTEIN"/>
    <property type="match status" value="1"/>
</dbReference>
<feature type="signal peptide" evidence="12">
    <location>
        <begin position="1"/>
        <end position="27"/>
    </location>
</feature>
<keyword evidence="9 10" id="KW-0998">Cell outer membrane</keyword>
<dbReference type="Pfam" id="PF00593">
    <property type="entry name" value="TonB_dep_Rec_b-barrel"/>
    <property type="match status" value="1"/>
</dbReference>
<evidence type="ECO:0000256" key="1">
    <source>
        <dbReference type="ARBA" id="ARBA00004571"/>
    </source>
</evidence>
<dbReference type="InterPro" id="IPR010104">
    <property type="entry name" value="TonB_rcpt_bac"/>
</dbReference>
<dbReference type="PANTHER" id="PTHR40980:SF4">
    <property type="entry name" value="TONB-DEPENDENT RECEPTOR-LIKE BETA-BARREL DOMAIN-CONTAINING PROTEIN"/>
    <property type="match status" value="1"/>
</dbReference>
<evidence type="ECO:0000259" key="14">
    <source>
        <dbReference type="Pfam" id="PF07715"/>
    </source>
</evidence>
<name>A0A1E7WD52_9BURK</name>
<accession>A0A1E7WD52</accession>
<dbReference type="Gene3D" id="2.170.130.10">
    <property type="entry name" value="TonB-dependent receptor, plug domain"/>
    <property type="match status" value="1"/>
</dbReference>
<dbReference type="InterPro" id="IPR012910">
    <property type="entry name" value="Plug_dom"/>
</dbReference>
<comment type="caution">
    <text evidence="15">The sequence shown here is derived from an EMBL/GenBank/DDBJ whole genome shotgun (WGS) entry which is preliminary data.</text>
</comment>
<dbReference type="EMBL" id="LROM01000121">
    <property type="protein sequence ID" value="OEZ95679.1"/>
    <property type="molecule type" value="Genomic_DNA"/>
</dbReference>
<dbReference type="InterPro" id="IPR037066">
    <property type="entry name" value="Plug_dom_sf"/>
</dbReference>
<dbReference type="CDD" id="cd01347">
    <property type="entry name" value="ligand_gated_channel"/>
    <property type="match status" value="1"/>
</dbReference>
<evidence type="ECO:0000256" key="9">
    <source>
        <dbReference type="ARBA" id="ARBA00023237"/>
    </source>
</evidence>
<organism evidence="15 16">
    <name type="scientific">Duganella phyllosphaerae</name>
    <dbReference type="NCBI Taxonomy" id="762836"/>
    <lineage>
        <taxon>Bacteria</taxon>
        <taxon>Pseudomonadati</taxon>
        <taxon>Pseudomonadota</taxon>
        <taxon>Betaproteobacteria</taxon>
        <taxon>Burkholderiales</taxon>
        <taxon>Oxalobacteraceae</taxon>
        <taxon>Telluria group</taxon>
        <taxon>Duganella</taxon>
    </lineage>
</organism>
<evidence type="ECO:0000256" key="11">
    <source>
        <dbReference type="RuleBase" id="RU003357"/>
    </source>
</evidence>
<dbReference type="RefSeq" id="WP_084640836.1">
    <property type="nucleotide sequence ID" value="NZ_LROM01000121.1"/>
</dbReference>
<dbReference type="InterPro" id="IPR000531">
    <property type="entry name" value="Beta-barrel_TonB"/>
</dbReference>
<dbReference type="PROSITE" id="PS52016">
    <property type="entry name" value="TONB_DEPENDENT_REC_3"/>
    <property type="match status" value="1"/>
</dbReference>
<keyword evidence="5 10" id="KW-0812">Transmembrane</keyword>